<accession>A0A9P6B9K0</accession>
<feature type="signal peptide" evidence="1">
    <location>
        <begin position="1"/>
        <end position="26"/>
    </location>
</feature>
<gene>
    <name evidence="2" type="ORF">BS47DRAFT_994524</name>
</gene>
<dbReference type="Proteomes" id="UP000886523">
    <property type="component" value="Unassembled WGS sequence"/>
</dbReference>
<dbReference type="EMBL" id="MU128915">
    <property type="protein sequence ID" value="KAF9519777.1"/>
    <property type="molecule type" value="Genomic_DNA"/>
</dbReference>
<comment type="caution">
    <text evidence="2">The sequence shown here is derived from an EMBL/GenBank/DDBJ whole genome shotgun (WGS) entry which is preliminary data.</text>
</comment>
<name>A0A9P6B9K0_9AGAM</name>
<proteinExistence type="predicted"/>
<protein>
    <recommendedName>
        <fullName evidence="4">Secreted protein</fullName>
    </recommendedName>
</protein>
<evidence type="ECO:0000313" key="3">
    <source>
        <dbReference type="Proteomes" id="UP000886523"/>
    </source>
</evidence>
<reference evidence="2" key="1">
    <citation type="journal article" date="2020" name="Nat. Commun.">
        <title>Large-scale genome sequencing of mycorrhizal fungi provides insights into the early evolution of symbiotic traits.</title>
        <authorList>
            <person name="Miyauchi S."/>
            <person name="Kiss E."/>
            <person name="Kuo A."/>
            <person name="Drula E."/>
            <person name="Kohler A."/>
            <person name="Sanchez-Garcia M."/>
            <person name="Morin E."/>
            <person name="Andreopoulos B."/>
            <person name="Barry K.W."/>
            <person name="Bonito G."/>
            <person name="Buee M."/>
            <person name="Carver A."/>
            <person name="Chen C."/>
            <person name="Cichocki N."/>
            <person name="Clum A."/>
            <person name="Culley D."/>
            <person name="Crous P.W."/>
            <person name="Fauchery L."/>
            <person name="Girlanda M."/>
            <person name="Hayes R.D."/>
            <person name="Keri Z."/>
            <person name="LaButti K."/>
            <person name="Lipzen A."/>
            <person name="Lombard V."/>
            <person name="Magnuson J."/>
            <person name="Maillard F."/>
            <person name="Murat C."/>
            <person name="Nolan M."/>
            <person name="Ohm R.A."/>
            <person name="Pangilinan J."/>
            <person name="Pereira M.F."/>
            <person name="Perotto S."/>
            <person name="Peter M."/>
            <person name="Pfister S."/>
            <person name="Riley R."/>
            <person name="Sitrit Y."/>
            <person name="Stielow J.B."/>
            <person name="Szollosi G."/>
            <person name="Zifcakova L."/>
            <person name="Stursova M."/>
            <person name="Spatafora J.W."/>
            <person name="Tedersoo L."/>
            <person name="Vaario L.M."/>
            <person name="Yamada A."/>
            <person name="Yan M."/>
            <person name="Wang P."/>
            <person name="Xu J."/>
            <person name="Bruns T."/>
            <person name="Baldrian P."/>
            <person name="Vilgalys R."/>
            <person name="Dunand C."/>
            <person name="Henrissat B."/>
            <person name="Grigoriev I.V."/>
            <person name="Hibbett D."/>
            <person name="Nagy L.G."/>
            <person name="Martin F.M."/>
        </authorList>
    </citation>
    <scope>NUCLEOTIDE SEQUENCE</scope>
    <source>
        <strain evidence="2">UP504</strain>
    </source>
</reference>
<feature type="chain" id="PRO_5040360334" description="Secreted protein" evidence="1">
    <location>
        <begin position="27"/>
        <end position="94"/>
    </location>
</feature>
<evidence type="ECO:0000256" key="1">
    <source>
        <dbReference type="SAM" id="SignalP"/>
    </source>
</evidence>
<dbReference type="AlphaFoldDB" id="A0A9P6B9K0"/>
<sequence>MRSCKCGFCILHSFFISLVLPSATVSVKDDLRSSAGLESTTLPYYSNPRQIYRSGMHIAIQGVRGAPFYQSLFCTTHRSSHKIVHHSTAYFPWK</sequence>
<keyword evidence="3" id="KW-1185">Reference proteome</keyword>
<evidence type="ECO:0008006" key="4">
    <source>
        <dbReference type="Google" id="ProtNLM"/>
    </source>
</evidence>
<evidence type="ECO:0000313" key="2">
    <source>
        <dbReference type="EMBL" id="KAF9519777.1"/>
    </source>
</evidence>
<organism evidence="2 3">
    <name type="scientific">Hydnum rufescens UP504</name>
    <dbReference type="NCBI Taxonomy" id="1448309"/>
    <lineage>
        <taxon>Eukaryota</taxon>
        <taxon>Fungi</taxon>
        <taxon>Dikarya</taxon>
        <taxon>Basidiomycota</taxon>
        <taxon>Agaricomycotina</taxon>
        <taxon>Agaricomycetes</taxon>
        <taxon>Cantharellales</taxon>
        <taxon>Hydnaceae</taxon>
        <taxon>Hydnum</taxon>
    </lineage>
</organism>
<keyword evidence="1" id="KW-0732">Signal</keyword>